<accession>A0A2M6WLE3</accession>
<name>A0A2M6WLE3_9BACT</name>
<evidence type="ECO:0000313" key="2">
    <source>
        <dbReference type="Proteomes" id="UP000229335"/>
    </source>
</evidence>
<dbReference type="EMBL" id="PFAS01000057">
    <property type="protein sequence ID" value="PIT93620.1"/>
    <property type="molecule type" value="Genomic_DNA"/>
</dbReference>
<dbReference type="AlphaFoldDB" id="A0A2M6WLE3"/>
<evidence type="ECO:0000313" key="1">
    <source>
        <dbReference type="EMBL" id="PIT93620.1"/>
    </source>
</evidence>
<comment type="caution">
    <text evidence="1">The sequence shown here is derived from an EMBL/GenBank/DDBJ whole genome shotgun (WGS) entry which is preliminary data.</text>
</comment>
<proteinExistence type="predicted"/>
<dbReference type="Proteomes" id="UP000229335">
    <property type="component" value="Unassembled WGS sequence"/>
</dbReference>
<protein>
    <submittedName>
        <fullName evidence="1">Uncharacterized protein</fullName>
    </submittedName>
</protein>
<reference evidence="2" key="1">
    <citation type="submission" date="2017-09" db="EMBL/GenBank/DDBJ databases">
        <title>Depth-based differentiation of microbial function through sediment-hosted aquifers and enrichment of novel symbionts in the deep terrestrial subsurface.</title>
        <authorList>
            <person name="Probst A.J."/>
            <person name="Ladd B."/>
            <person name="Jarett J.K."/>
            <person name="Geller-Mcgrath D.E."/>
            <person name="Sieber C.M.K."/>
            <person name="Emerson J.B."/>
            <person name="Anantharaman K."/>
            <person name="Thomas B.C."/>
            <person name="Malmstrom R."/>
            <person name="Stieglmeier M."/>
            <person name="Klingl A."/>
            <person name="Woyke T."/>
            <person name="Ryan C.M."/>
            <person name="Banfield J.F."/>
        </authorList>
    </citation>
    <scope>NUCLEOTIDE SEQUENCE [LARGE SCALE GENOMIC DNA]</scope>
</reference>
<gene>
    <name evidence="1" type="ORF">COU00_03260</name>
</gene>
<organism evidence="1 2">
    <name type="scientific">Candidatus Falkowbacteria bacterium CG10_big_fil_rev_8_21_14_0_10_43_11</name>
    <dbReference type="NCBI Taxonomy" id="1974568"/>
    <lineage>
        <taxon>Bacteria</taxon>
        <taxon>Candidatus Falkowiibacteriota</taxon>
    </lineage>
</organism>
<sequence>MREIIKQKDIPQTPEEAADFFTDGRQEEAMEFLRQNPEKSSDFCLAIKDCYQTDTTTVVLQIADALERALKGKE</sequence>